<accession>A0A0C9YY11</accession>
<evidence type="ECO:0000313" key="6">
    <source>
        <dbReference type="Proteomes" id="UP000054018"/>
    </source>
</evidence>
<name>A0A0C9YY11_9AGAM</name>
<proteinExistence type="predicted"/>
<evidence type="ECO:0000256" key="1">
    <source>
        <dbReference type="ARBA" id="ARBA00004340"/>
    </source>
</evidence>
<keyword evidence="6" id="KW-1185">Reference proteome</keyword>
<keyword evidence="3" id="KW-0964">Secreted</keyword>
<evidence type="ECO:0000256" key="3">
    <source>
        <dbReference type="ARBA" id="ARBA00022525"/>
    </source>
</evidence>
<dbReference type="Proteomes" id="UP000054018">
    <property type="component" value="Unassembled WGS sequence"/>
</dbReference>
<dbReference type="HOGENOM" id="CLU_074871_0_0_1"/>
<dbReference type="InterPro" id="IPR045379">
    <property type="entry name" value="Crinkler_N"/>
</dbReference>
<evidence type="ECO:0000259" key="4">
    <source>
        <dbReference type="Pfam" id="PF20147"/>
    </source>
</evidence>
<comment type="subcellular location">
    <subcellularLocation>
        <location evidence="1">Host cell</location>
    </subcellularLocation>
    <subcellularLocation>
        <location evidence="2">Secreted</location>
    </subcellularLocation>
</comment>
<sequence length="219" mass="24164">MPENVFRFICLVRGDSPNSVFSVQLPCSAGVFELREAIKDEKHYVFPANQLVLYRASEQVVHWCSDDADGLMEAVNQGDHTKIYPWCSLSTIFNQSEITDGIDVLVEVPSALAASYAPRATLDLNCLVLGDTPDRIFPVELANSETVGALREVIKSKKQHALHGVDADQLSLYRTSLPNNGELEDKLRSLAFDEPLLSTSVLASIFTDLPLEGHLHIVV</sequence>
<dbReference type="AlphaFoldDB" id="A0A0C9YY11"/>
<evidence type="ECO:0000256" key="2">
    <source>
        <dbReference type="ARBA" id="ARBA00004613"/>
    </source>
</evidence>
<reference evidence="5 6" key="1">
    <citation type="submission" date="2014-04" db="EMBL/GenBank/DDBJ databases">
        <authorList>
            <consortium name="DOE Joint Genome Institute"/>
            <person name="Kuo A."/>
            <person name="Kohler A."/>
            <person name="Costa M.D."/>
            <person name="Nagy L.G."/>
            <person name="Floudas D."/>
            <person name="Copeland A."/>
            <person name="Barry K.W."/>
            <person name="Cichocki N."/>
            <person name="Veneault-Fourrey C."/>
            <person name="LaButti K."/>
            <person name="Lindquist E.A."/>
            <person name="Lipzen A."/>
            <person name="Lundell T."/>
            <person name="Morin E."/>
            <person name="Murat C."/>
            <person name="Sun H."/>
            <person name="Tunlid A."/>
            <person name="Henrissat B."/>
            <person name="Grigoriev I.V."/>
            <person name="Hibbett D.S."/>
            <person name="Martin F."/>
            <person name="Nordberg H.P."/>
            <person name="Cantor M.N."/>
            <person name="Hua S.X."/>
        </authorList>
    </citation>
    <scope>NUCLEOTIDE SEQUENCE [LARGE SCALE GENOMIC DNA]</scope>
    <source>
        <strain evidence="5 6">441</strain>
    </source>
</reference>
<dbReference type="GO" id="GO:0043657">
    <property type="term" value="C:host cell"/>
    <property type="evidence" value="ECO:0007669"/>
    <property type="project" value="UniProtKB-SubCell"/>
</dbReference>
<evidence type="ECO:0000313" key="5">
    <source>
        <dbReference type="EMBL" id="KIK15017.1"/>
    </source>
</evidence>
<dbReference type="GO" id="GO:0005576">
    <property type="term" value="C:extracellular region"/>
    <property type="evidence" value="ECO:0007669"/>
    <property type="project" value="UniProtKB-SubCell"/>
</dbReference>
<feature type="domain" description="Crinkler effector protein N-terminal" evidence="4">
    <location>
        <begin position="122"/>
        <end position="219"/>
    </location>
</feature>
<dbReference type="EMBL" id="KN833910">
    <property type="protein sequence ID" value="KIK15017.1"/>
    <property type="molecule type" value="Genomic_DNA"/>
</dbReference>
<organism evidence="5 6">
    <name type="scientific">Pisolithus microcarpus 441</name>
    <dbReference type="NCBI Taxonomy" id="765257"/>
    <lineage>
        <taxon>Eukaryota</taxon>
        <taxon>Fungi</taxon>
        <taxon>Dikarya</taxon>
        <taxon>Basidiomycota</taxon>
        <taxon>Agaricomycotina</taxon>
        <taxon>Agaricomycetes</taxon>
        <taxon>Agaricomycetidae</taxon>
        <taxon>Boletales</taxon>
        <taxon>Sclerodermatineae</taxon>
        <taxon>Pisolithaceae</taxon>
        <taxon>Pisolithus</taxon>
    </lineage>
</organism>
<protein>
    <recommendedName>
        <fullName evidence="4">Crinkler effector protein N-terminal domain-containing protein</fullName>
    </recommendedName>
</protein>
<gene>
    <name evidence="5" type="ORF">PISMIDRAFT_641623</name>
</gene>
<dbReference type="OrthoDB" id="2427869at2759"/>
<dbReference type="Pfam" id="PF20147">
    <property type="entry name" value="Crinkler"/>
    <property type="match status" value="2"/>
</dbReference>
<feature type="domain" description="Crinkler effector protein N-terminal" evidence="4">
    <location>
        <begin position="8"/>
        <end position="107"/>
    </location>
</feature>
<reference evidence="6" key="2">
    <citation type="submission" date="2015-01" db="EMBL/GenBank/DDBJ databases">
        <title>Evolutionary Origins and Diversification of the Mycorrhizal Mutualists.</title>
        <authorList>
            <consortium name="DOE Joint Genome Institute"/>
            <consortium name="Mycorrhizal Genomics Consortium"/>
            <person name="Kohler A."/>
            <person name="Kuo A."/>
            <person name="Nagy L.G."/>
            <person name="Floudas D."/>
            <person name="Copeland A."/>
            <person name="Barry K.W."/>
            <person name="Cichocki N."/>
            <person name="Veneault-Fourrey C."/>
            <person name="LaButti K."/>
            <person name="Lindquist E.A."/>
            <person name="Lipzen A."/>
            <person name="Lundell T."/>
            <person name="Morin E."/>
            <person name="Murat C."/>
            <person name="Riley R."/>
            <person name="Ohm R."/>
            <person name="Sun H."/>
            <person name="Tunlid A."/>
            <person name="Henrissat B."/>
            <person name="Grigoriev I.V."/>
            <person name="Hibbett D.S."/>
            <person name="Martin F."/>
        </authorList>
    </citation>
    <scope>NUCLEOTIDE SEQUENCE [LARGE SCALE GENOMIC DNA]</scope>
    <source>
        <strain evidence="6">441</strain>
    </source>
</reference>